<proteinExistence type="inferred from homology"/>
<dbReference type="RefSeq" id="WP_067185961.1">
    <property type="nucleotide sequence ID" value="NZ_CP012199.1"/>
</dbReference>
<dbReference type="KEGG" id="sgi:SGRAN_3607"/>
<dbReference type="Pfam" id="PF13347">
    <property type="entry name" value="MFS_2"/>
    <property type="match status" value="1"/>
</dbReference>
<keyword evidence="2" id="KW-0472">Membrane</keyword>
<protein>
    <submittedName>
        <fullName evidence="3">Sugar transporter</fullName>
    </submittedName>
</protein>
<name>A0AA86GWK9_9SPHN</name>
<dbReference type="GO" id="GO:0015293">
    <property type="term" value="F:symporter activity"/>
    <property type="evidence" value="ECO:0007669"/>
    <property type="project" value="InterPro"/>
</dbReference>
<dbReference type="AlphaFoldDB" id="A0AA86GWK9"/>
<dbReference type="EMBL" id="CP012199">
    <property type="protein sequence ID" value="AMG75948.1"/>
    <property type="molecule type" value="Genomic_DNA"/>
</dbReference>
<keyword evidence="3" id="KW-0813">Transport</keyword>
<reference evidence="3 4" key="1">
    <citation type="journal article" date="2016" name="BMC Genomics">
        <title>Genomic analysis of the nitrate-respiring Sphingopyxis granuli (formerly Sphingomonas macrogoltabida) strain TFA.</title>
        <authorList>
            <person name="Garcia-Romero I."/>
            <person name="Perez-Pulido A.J."/>
            <person name="Gonzalez-Flores Y.E."/>
            <person name="Reyes-Ramirez F."/>
            <person name="Santero E."/>
            <person name="Floriano B."/>
        </authorList>
    </citation>
    <scope>NUCLEOTIDE SEQUENCE [LARGE SCALE GENOMIC DNA]</scope>
    <source>
        <strain evidence="3 4">TFA</strain>
    </source>
</reference>
<dbReference type="InterPro" id="IPR036259">
    <property type="entry name" value="MFS_trans_sf"/>
</dbReference>
<keyword evidence="4" id="KW-1185">Reference proteome</keyword>
<evidence type="ECO:0000313" key="4">
    <source>
        <dbReference type="Proteomes" id="UP000058599"/>
    </source>
</evidence>
<dbReference type="GO" id="GO:0005886">
    <property type="term" value="C:plasma membrane"/>
    <property type="evidence" value="ECO:0007669"/>
    <property type="project" value="TreeGrafter"/>
</dbReference>
<gene>
    <name evidence="3" type="ORF">SGRAN_3607</name>
</gene>
<organism evidence="3 4">
    <name type="scientific">Sphingopyxis granuli</name>
    <dbReference type="NCBI Taxonomy" id="267128"/>
    <lineage>
        <taxon>Bacteria</taxon>
        <taxon>Pseudomonadati</taxon>
        <taxon>Pseudomonadota</taxon>
        <taxon>Alphaproteobacteria</taxon>
        <taxon>Sphingomonadales</taxon>
        <taxon>Sphingomonadaceae</taxon>
        <taxon>Sphingopyxis</taxon>
    </lineage>
</organism>
<feature type="transmembrane region" description="Helical" evidence="2">
    <location>
        <begin position="346"/>
        <end position="370"/>
    </location>
</feature>
<feature type="transmembrane region" description="Helical" evidence="2">
    <location>
        <begin position="391"/>
        <end position="418"/>
    </location>
</feature>
<feature type="transmembrane region" description="Helical" evidence="2">
    <location>
        <begin position="438"/>
        <end position="461"/>
    </location>
</feature>
<dbReference type="InterPro" id="IPR039672">
    <property type="entry name" value="MFS_2"/>
</dbReference>
<accession>A0AA86GWK9</accession>
<feature type="transmembrane region" description="Helical" evidence="2">
    <location>
        <begin position="196"/>
        <end position="214"/>
    </location>
</feature>
<evidence type="ECO:0000256" key="1">
    <source>
        <dbReference type="ARBA" id="ARBA00009617"/>
    </source>
</evidence>
<dbReference type="Gene3D" id="1.20.1250.20">
    <property type="entry name" value="MFS general substrate transporter like domains"/>
    <property type="match status" value="2"/>
</dbReference>
<comment type="similarity">
    <text evidence="1">Belongs to the sodium:galactoside symporter (TC 2.A.2) family.</text>
</comment>
<feature type="transmembrane region" description="Helical" evidence="2">
    <location>
        <begin position="155"/>
        <end position="176"/>
    </location>
</feature>
<keyword evidence="2" id="KW-1133">Transmembrane helix</keyword>
<dbReference type="Proteomes" id="UP000058599">
    <property type="component" value="Chromosome"/>
</dbReference>
<keyword evidence="2" id="KW-0812">Transmembrane</keyword>
<dbReference type="SUPFAM" id="SSF103473">
    <property type="entry name" value="MFS general substrate transporter"/>
    <property type="match status" value="1"/>
</dbReference>
<dbReference type="GO" id="GO:0008643">
    <property type="term" value="P:carbohydrate transport"/>
    <property type="evidence" value="ECO:0007669"/>
    <property type="project" value="InterPro"/>
</dbReference>
<feature type="transmembrane region" description="Helical" evidence="2">
    <location>
        <begin position="318"/>
        <end position="340"/>
    </location>
</feature>
<feature type="transmembrane region" description="Helical" evidence="2">
    <location>
        <begin position="243"/>
        <end position="265"/>
    </location>
</feature>
<dbReference type="PANTHER" id="PTHR11328">
    <property type="entry name" value="MAJOR FACILITATOR SUPERFAMILY DOMAIN-CONTAINING PROTEIN"/>
    <property type="match status" value="1"/>
</dbReference>
<keyword evidence="3" id="KW-0762">Sugar transport</keyword>
<dbReference type="PANTHER" id="PTHR11328:SF24">
    <property type="entry name" value="MAJOR FACILITATOR SUPERFAMILY (MFS) PROFILE DOMAIN-CONTAINING PROTEIN"/>
    <property type="match status" value="1"/>
</dbReference>
<feature type="transmembrane region" description="Helical" evidence="2">
    <location>
        <begin position="87"/>
        <end position="103"/>
    </location>
</feature>
<feature type="transmembrane region" description="Helical" evidence="2">
    <location>
        <begin position="115"/>
        <end position="134"/>
    </location>
</feature>
<feature type="transmembrane region" description="Helical" evidence="2">
    <location>
        <begin position="285"/>
        <end position="306"/>
    </location>
</feature>
<evidence type="ECO:0000313" key="3">
    <source>
        <dbReference type="EMBL" id="AMG75948.1"/>
    </source>
</evidence>
<sequence>MSRTDARPADALPFRTRLLYGSGTIAFGIKDHGFNALLMLFYNQVVGLPAAWVGTAIMIAMIADALFDPLLGQYSDNVRTRWGRRHPFMYAAAFPIALFYLLLWTPPGMAHGAQFAWLVTTAILVRFSISLYEIPSTALLAEFTSDYDERTKLVAARYFFGVCGGIGMTVVTFGYFLRPTPTQPVGHLNAGGYVTYAWAAAAIMLLSVLVSSLGTQREVLKRPPPPPVVKVPVGRMLREMLGVLVHPAYVSILLASLFFAVASGLNLSLGVYFSTYFWELSASQIATVASTAVAGILLAFVVVLPLSARFGKKPAAMLMFGLSLISSVVPLILRLAGLFPANGDPLLLWLLMGQFAFSMMTTVAGGILAVSMVADVTDQIRLETGRRSEGLLFSAATMVNKAVSGMGIMLAGLLLSFVGFPDNAQPGQVGADALHGLATIYIVALSVATAIAILCLAHYPISRSRHLENIRQLGEAAAE</sequence>
<evidence type="ECO:0000256" key="2">
    <source>
        <dbReference type="SAM" id="Phobius"/>
    </source>
</evidence>
<feature type="transmembrane region" description="Helical" evidence="2">
    <location>
        <begin position="46"/>
        <end position="67"/>
    </location>
</feature>